<dbReference type="InterPro" id="IPR049591">
    <property type="entry name" value="CE4_u4-like"/>
</dbReference>
<dbReference type="InterPro" id="IPR011330">
    <property type="entry name" value="Glyco_hydro/deAcase_b/a-brl"/>
</dbReference>
<accession>A0A1I3YYK3</accession>
<dbReference type="OrthoDB" id="6086702at2"/>
<dbReference type="CDD" id="cd10928">
    <property type="entry name" value="CE4_u4"/>
    <property type="match status" value="1"/>
</dbReference>
<dbReference type="Pfam" id="PF01522">
    <property type="entry name" value="Polysacc_deac_1"/>
    <property type="match status" value="1"/>
</dbReference>
<dbReference type="GO" id="GO:0016810">
    <property type="term" value="F:hydrolase activity, acting on carbon-nitrogen (but not peptide) bonds"/>
    <property type="evidence" value="ECO:0007669"/>
    <property type="project" value="InterPro"/>
</dbReference>
<evidence type="ECO:0000256" key="1">
    <source>
        <dbReference type="ARBA" id="ARBA00003236"/>
    </source>
</evidence>
<dbReference type="EMBL" id="FOSL01000005">
    <property type="protein sequence ID" value="SFK36918.1"/>
    <property type="molecule type" value="Genomic_DNA"/>
</dbReference>
<protein>
    <recommendedName>
        <fullName evidence="3">Chitooligosaccharide deacetylase</fullName>
    </recommendedName>
    <alternativeName>
        <fullName evidence="4">Nodulation protein B</fullName>
    </alternativeName>
</protein>
<evidence type="ECO:0000259" key="5">
    <source>
        <dbReference type="Pfam" id="PF01522"/>
    </source>
</evidence>
<name>A0A1I3YYK3_9HYPH</name>
<comment type="function">
    <text evidence="1">Is involved in generating a small heat-stable compound (Nod), an acylated oligomer of N-acetylglucosamine, that stimulates mitosis in various plant protoplasts.</text>
</comment>
<evidence type="ECO:0000256" key="3">
    <source>
        <dbReference type="ARBA" id="ARBA00020071"/>
    </source>
</evidence>
<keyword evidence="7" id="KW-1185">Reference proteome</keyword>
<feature type="domain" description="NodB homology" evidence="5">
    <location>
        <begin position="31"/>
        <end position="98"/>
    </location>
</feature>
<dbReference type="SUPFAM" id="SSF88713">
    <property type="entry name" value="Glycoside hydrolase/deacetylase"/>
    <property type="match status" value="1"/>
</dbReference>
<sequence length="250" mass="27434">MSESQIWQPLLYELARWERAGRKADFWLRDDDAVEPTTALDRLLALTEKYGVPATLAVIPAFTGADLVERLADAPHVTVAVHGWSHENHAAAGEKKQELGRHRDRDIVLDELSQGLAHMGRLHGPRLVPLLVAPWNRIDSALIAGLVPIGFEALSVFGASKPAALQMVNSNVDLMDWHGTGGCRDHGALVGDIVAQLSRSLDGGDAVGILTHHLVHDEAAWLFLARLFEITVGHSSCRWRGVRELIARTR</sequence>
<dbReference type="GO" id="GO:0005975">
    <property type="term" value="P:carbohydrate metabolic process"/>
    <property type="evidence" value="ECO:0007669"/>
    <property type="project" value="InterPro"/>
</dbReference>
<evidence type="ECO:0000256" key="2">
    <source>
        <dbReference type="ARBA" id="ARBA00010973"/>
    </source>
</evidence>
<dbReference type="AlphaFoldDB" id="A0A1I3YYK3"/>
<gene>
    <name evidence="6" type="ORF">SAMN04488498_105264</name>
</gene>
<evidence type="ECO:0000313" key="7">
    <source>
        <dbReference type="Proteomes" id="UP000323300"/>
    </source>
</evidence>
<organism evidence="6 7">
    <name type="scientific">Neomesorhizobium albiziae</name>
    <dbReference type="NCBI Taxonomy" id="335020"/>
    <lineage>
        <taxon>Bacteria</taxon>
        <taxon>Pseudomonadati</taxon>
        <taxon>Pseudomonadota</taxon>
        <taxon>Alphaproteobacteria</taxon>
        <taxon>Hyphomicrobiales</taxon>
        <taxon>Phyllobacteriaceae</taxon>
        <taxon>Neomesorhizobium</taxon>
    </lineage>
</organism>
<evidence type="ECO:0000313" key="6">
    <source>
        <dbReference type="EMBL" id="SFK36918.1"/>
    </source>
</evidence>
<reference evidence="6 7" key="1">
    <citation type="submission" date="2016-10" db="EMBL/GenBank/DDBJ databases">
        <authorList>
            <person name="Varghese N."/>
            <person name="Submissions S."/>
        </authorList>
    </citation>
    <scope>NUCLEOTIDE SEQUENCE [LARGE SCALE GENOMIC DNA]</scope>
    <source>
        <strain evidence="6 7">DSM 21822</strain>
    </source>
</reference>
<dbReference type="RefSeq" id="WP_149760278.1">
    <property type="nucleotide sequence ID" value="NZ_BSPE01000056.1"/>
</dbReference>
<comment type="similarity">
    <text evidence="2">Belongs to the polysaccharide deacetylase family.</text>
</comment>
<dbReference type="InterPro" id="IPR002509">
    <property type="entry name" value="NODB_dom"/>
</dbReference>
<dbReference type="Gene3D" id="3.20.20.370">
    <property type="entry name" value="Glycoside hydrolase/deacetylase"/>
    <property type="match status" value="1"/>
</dbReference>
<evidence type="ECO:0000256" key="4">
    <source>
        <dbReference type="ARBA" id="ARBA00032976"/>
    </source>
</evidence>
<proteinExistence type="inferred from homology"/>
<dbReference type="Proteomes" id="UP000323300">
    <property type="component" value="Unassembled WGS sequence"/>
</dbReference>